<dbReference type="SUPFAM" id="SSF50978">
    <property type="entry name" value="WD40 repeat-like"/>
    <property type="match status" value="1"/>
</dbReference>
<feature type="compositionally biased region" description="Low complexity" evidence="1">
    <location>
        <begin position="260"/>
        <end position="271"/>
    </location>
</feature>
<dbReference type="Proteomes" id="UP000722791">
    <property type="component" value="Unassembled WGS sequence"/>
</dbReference>
<feature type="region of interest" description="Disordered" evidence="1">
    <location>
        <begin position="453"/>
        <end position="570"/>
    </location>
</feature>
<feature type="region of interest" description="Disordered" evidence="1">
    <location>
        <begin position="1028"/>
        <end position="1150"/>
    </location>
</feature>
<dbReference type="InterPro" id="IPR015943">
    <property type="entry name" value="WD40/YVTN_repeat-like_dom_sf"/>
</dbReference>
<feature type="region of interest" description="Disordered" evidence="1">
    <location>
        <begin position="325"/>
        <end position="436"/>
    </location>
</feature>
<protein>
    <submittedName>
        <fullName evidence="2">Uncharacterized protein</fullName>
    </submittedName>
</protein>
<dbReference type="GO" id="GO:0003730">
    <property type="term" value="F:mRNA 3'-UTR binding"/>
    <property type="evidence" value="ECO:0007669"/>
    <property type="project" value="TreeGrafter"/>
</dbReference>
<evidence type="ECO:0000256" key="1">
    <source>
        <dbReference type="SAM" id="MobiDB-lite"/>
    </source>
</evidence>
<feature type="compositionally biased region" description="Basic and acidic residues" evidence="1">
    <location>
        <begin position="122"/>
        <end position="137"/>
    </location>
</feature>
<feature type="compositionally biased region" description="Low complexity" evidence="1">
    <location>
        <begin position="165"/>
        <end position="186"/>
    </location>
</feature>
<feature type="compositionally biased region" description="Low complexity" evidence="1">
    <location>
        <begin position="402"/>
        <end position="412"/>
    </location>
</feature>
<dbReference type="GO" id="GO:0000387">
    <property type="term" value="P:spliceosomal snRNP assembly"/>
    <property type="evidence" value="ECO:0007669"/>
    <property type="project" value="TreeGrafter"/>
</dbReference>
<dbReference type="PRINTS" id="PR01217">
    <property type="entry name" value="PRICHEXTENSN"/>
</dbReference>
<comment type="caution">
    <text evidence="2">The sequence shown here is derived from an EMBL/GenBank/DDBJ whole genome shotgun (WGS) entry which is preliminary data.</text>
</comment>
<dbReference type="EMBL" id="BNCQ01000005">
    <property type="protein sequence ID" value="GIL98413.1"/>
    <property type="molecule type" value="Genomic_DNA"/>
</dbReference>
<dbReference type="PANTHER" id="PTHR46362:SF1">
    <property type="entry name" value="GEM-ASSOCIATED PROTEIN 5"/>
    <property type="match status" value="1"/>
</dbReference>
<feature type="compositionally biased region" description="Low complexity" evidence="1">
    <location>
        <begin position="89"/>
        <end position="104"/>
    </location>
</feature>
<feature type="region of interest" description="Disordered" evidence="1">
    <location>
        <begin position="1168"/>
        <end position="1205"/>
    </location>
</feature>
<feature type="compositionally biased region" description="Low complexity" evidence="1">
    <location>
        <begin position="138"/>
        <end position="154"/>
    </location>
</feature>
<feature type="compositionally biased region" description="Low complexity" evidence="1">
    <location>
        <begin position="1048"/>
        <end position="1072"/>
    </location>
</feature>
<dbReference type="PANTHER" id="PTHR46362">
    <property type="entry name" value="GEM-ASSOCIATED PROTEIN 5"/>
    <property type="match status" value="1"/>
</dbReference>
<name>A0A8J4DAQ8_9CHLO</name>
<dbReference type="InterPro" id="IPR052640">
    <property type="entry name" value="Gemin-5"/>
</dbReference>
<evidence type="ECO:0000313" key="3">
    <source>
        <dbReference type="Proteomes" id="UP000722791"/>
    </source>
</evidence>
<feature type="compositionally biased region" description="Pro residues" evidence="1">
    <location>
        <begin position="212"/>
        <end position="254"/>
    </location>
</feature>
<evidence type="ECO:0000313" key="2">
    <source>
        <dbReference type="EMBL" id="GIL98413.1"/>
    </source>
</evidence>
<feature type="region of interest" description="Disordered" evidence="1">
    <location>
        <begin position="71"/>
        <end position="288"/>
    </location>
</feature>
<feature type="non-terminal residue" evidence="2">
    <location>
        <position position="1449"/>
    </location>
</feature>
<feature type="compositionally biased region" description="Gly residues" evidence="1">
    <location>
        <begin position="514"/>
        <end position="529"/>
    </location>
</feature>
<feature type="compositionally biased region" description="Basic residues" evidence="1">
    <location>
        <begin position="671"/>
        <end position="682"/>
    </location>
</feature>
<feature type="compositionally biased region" description="Gly residues" evidence="1">
    <location>
        <begin position="392"/>
        <end position="401"/>
    </location>
</feature>
<dbReference type="GO" id="GO:0005634">
    <property type="term" value="C:nucleus"/>
    <property type="evidence" value="ECO:0007669"/>
    <property type="project" value="TreeGrafter"/>
</dbReference>
<feature type="compositionally biased region" description="Gly residues" evidence="1">
    <location>
        <begin position="1102"/>
        <end position="1111"/>
    </location>
</feature>
<feature type="compositionally biased region" description="Pro residues" evidence="1">
    <location>
        <begin position="74"/>
        <end position="88"/>
    </location>
</feature>
<dbReference type="InterPro" id="IPR036322">
    <property type="entry name" value="WD40_repeat_dom_sf"/>
</dbReference>
<reference evidence="2" key="1">
    <citation type="journal article" date="2021" name="Proc. Natl. Acad. Sci. U.S.A.">
        <title>Three genomes in the algal genus Volvox reveal the fate of a haploid sex-determining region after a transition to homothallism.</title>
        <authorList>
            <person name="Yamamoto K."/>
            <person name="Hamaji T."/>
            <person name="Kawai-Toyooka H."/>
            <person name="Matsuzaki R."/>
            <person name="Takahashi F."/>
            <person name="Nishimura Y."/>
            <person name="Kawachi M."/>
            <person name="Noguchi H."/>
            <person name="Minakuchi Y."/>
            <person name="Umen J.G."/>
            <person name="Toyoda A."/>
            <person name="Nozaki H."/>
        </authorList>
    </citation>
    <scope>NUCLEOTIDE SEQUENCE</scope>
    <source>
        <strain evidence="2">NIES-3785</strain>
    </source>
</reference>
<feature type="compositionally biased region" description="Low complexity" evidence="1">
    <location>
        <begin position="685"/>
        <end position="696"/>
    </location>
</feature>
<feature type="compositionally biased region" description="Low complexity" evidence="1">
    <location>
        <begin position="530"/>
        <end position="541"/>
    </location>
</feature>
<feature type="compositionally biased region" description="Low complexity" evidence="1">
    <location>
        <begin position="1195"/>
        <end position="1205"/>
    </location>
</feature>
<organism evidence="2 3">
    <name type="scientific">Volvox reticuliferus</name>
    <dbReference type="NCBI Taxonomy" id="1737510"/>
    <lineage>
        <taxon>Eukaryota</taxon>
        <taxon>Viridiplantae</taxon>
        <taxon>Chlorophyta</taxon>
        <taxon>core chlorophytes</taxon>
        <taxon>Chlorophyceae</taxon>
        <taxon>CS clade</taxon>
        <taxon>Chlamydomonadales</taxon>
        <taxon>Volvocaceae</taxon>
        <taxon>Volvox</taxon>
    </lineage>
</organism>
<dbReference type="Gene3D" id="2.130.10.10">
    <property type="entry name" value="YVTN repeat-like/Quinoprotein amine dehydrogenase"/>
    <property type="match status" value="1"/>
</dbReference>
<feature type="region of interest" description="Disordered" evidence="1">
    <location>
        <begin position="640"/>
        <end position="719"/>
    </location>
</feature>
<feature type="compositionally biased region" description="Low complexity" evidence="1">
    <location>
        <begin position="555"/>
        <end position="567"/>
    </location>
</feature>
<sequence length="1449" mass="146331">GGQMGPEGPWPSALLWKDIRDQVVRVAWHPGDSRYVAFGCADGTVGIMDIRSQFSRAFAVRHSGPVTHLAWMPGPTPHAAPGPAPLPPLGAAGAPGSGRSSVASGAGGGGSQYPKSAKAQTRAKDRPTGRQYHEQKQGQHQPQSQQQKQKVVVGAAGGGGDDGNDAGNAGGDARNGVAGPRQLPQLQGPPPPAQTHPNLPACQTAPEAAPDLPVPPPPSEQAPPPPPPPSPPPPPPPPPPPSPPPPSSLPPSAPAPNLHPGSPSPRASSPSELKHKDSNEHPATMNALPAEEAQWVYLAGSGQDAGLVPEQGLTQSTRVSWSMARSAQRMAQKGDSGDNGGMTTGSTGVARADSVSGGSGPAQSFAVSRGPMTARGAGFRGRGGRSAMQSGPGEGGRGGGDQTRTQTTRNQTLMTPGRFEDLSTAPPLGRTCEGGQHGALAGGSVGFFAADGGCTPPPGLSGSGATMRQEETEIRDPEDPNGGPFEGRESTDGARSTATRSGLQQHRQQQQLGRAGGEGGSGKGLGDGVLTGTAATAAEAGAGLGPGPSTPSRPPSSASSSSPASTPTFFLLSCGGEGRLLRWPGPSLDPHSAEPGLGPGLSATKPVDVGAQLEVLVAEAAMVPTTAAAPAAAVASATDAAGGSKPSVSADATAEMGGISLPGNHPDVSHRHAHGNTARHHSTTNQHQQQQQQQQQQHHHHHHRNNNNNNSGSGGGGLGLAVSAMAVHTRRGWLAVAVSRGRGDGGGASLLVVRHHHQQQLGAVPAGGVGGRGGSTWRLVAAGSAAGGQDSRMLLWAEEDCNDGAGDDEVGGVAASGDAGSVVLGALYGKNTVAVYEIPVQPSQSDPSFRKLHQVLGFSTDSRQLVGACWLGRRYLALGADDGSVVLWAVRLPADVGGGVRAPSGAREVSGRWSSAGRAAFPLPDAAEAEAARDCEPARALRIWTLAPSGHHGHHDSITAITAVQMSLPGQPDQGNMHWVRRHQHKQDGGPLWLLFSGGRDQSVRCCRFEAWQLLAWEFDAVRRRAESSVADEEETDGGSRGNKTVRQPAMPAAAAAAAAQPLQQQQQQQQQQHEEALVAAGPSTEPVSGPPRTVNAREADGGSGGGGGGPATSPATTGDLQSTAERSELVPSSPEGTSLEPPPGVPLPLEAALATGASSLAASHALPYPGASPAPQPRLIGPSPASRVRRGRRPPAAGLRPLMPDLADLDRPEVAAAAHSLILKLAEAMYPSHTPAGALIPSAGPGSAPVVVPVGLAVAASGADAGVALGRSDVGGEGRDTALDPHHQVKGAANAEGAATVGSPLATGENEALLAHLLNDIGAARRLQVQGPGDWAAQEGAQRGGAGGGLPAELRFVTAMWEGDVGGALALAAGTEGMMSADVVAMAAAGGRSMWEAASRLYAARMEAAGCATEAALALAAVGDMAAAAGVFERAGMEWEAQQVRSAI</sequence>
<feature type="compositionally biased region" description="Low complexity" evidence="1">
    <location>
        <begin position="502"/>
        <end position="513"/>
    </location>
</feature>
<accession>A0A8J4DAQ8</accession>
<proteinExistence type="predicted"/>
<gene>
    <name evidence="2" type="ORF">Vretimale_3773</name>
</gene>
<feature type="compositionally biased region" description="Basic and acidic residues" evidence="1">
    <location>
        <begin position="468"/>
        <end position="478"/>
    </location>
</feature>
<dbReference type="GO" id="GO:0032797">
    <property type="term" value="C:SMN complex"/>
    <property type="evidence" value="ECO:0007669"/>
    <property type="project" value="TreeGrafter"/>
</dbReference>